<feature type="domain" description="GGDEF" evidence="3">
    <location>
        <begin position="1617"/>
        <end position="1749"/>
    </location>
</feature>
<dbReference type="InterPro" id="IPR003018">
    <property type="entry name" value="GAF"/>
</dbReference>
<evidence type="ECO:0008006" key="6">
    <source>
        <dbReference type="Google" id="ProtNLM"/>
    </source>
</evidence>
<reference evidence="4 5" key="1">
    <citation type="submission" date="2021-01" db="EMBL/GenBank/DDBJ databases">
        <title>Whole genome shotgun sequence of Actinoplanes humidus NBRC 14915.</title>
        <authorList>
            <person name="Komaki H."/>
            <person name="Tamura T."/>
        </authorList>
    </citation>
    <scope>NUCLEOTIDE SEQUENCE [LARGE SCALE GENOMIC DNA]</scope>
    <source>
        <strain evidence="4 5">NBRC 14915</strain>
    </source>
</reference>
<feature type="domain" description="Protein kinase" evidence="2">
    <location>
        <begin position="24"/>
        <end position="281"/>
    </location>
</feature>
<dbReference type="PROSITE" id="PS50011">
    <property type="entry name" value="PROTEIN_KINASE_DOM"/>
    <property type="match status" value="1"/>
</dbReference>
<comment type="caution">
    <text evidence="4">The sequence shown here is derived from an EMBL/GenBank/DDBJ whole genome shotgun (WGS) entry which is preliminary data.</text>
</comment>
<dbReference type="InterPro" id="IPR027417">
    <property type="entry name" value="P-loop_NTPase"/>
</dbReference>
<dbReference type="PANTHER" id="PTHR45138:SF9">
    <property type="entry name" value="DIGUANYLATE CYCLASE DGCM-RELATED"/>
    <property type="match status" value="1"/>
</dbReference>
<dbReference type="Gene3D" id="1.10.510.10">
    <property type="entry name" value="Transferase(Phosphotransferase) domain 1"/>
    <property type="match status" value="1"/>
</dbReference>
<accession>A0ABQ3ZPK8</accession>
<dbReference type="Pfam" id="PF01590">
    <property type="entry name" value="GAF"/>
    <property type="match status" value="1"/>
</dbReference>
<dbReference type="InterPro" id="IPR029016">
    <property type="entry name" value="GAF-like_dom_sf"/>
</dbReference>
<dbReference type="PANTHER" id="PTHR45138">
    <property type="entry name" value="REGULATORY COMPONENTS OF SENSORY TRANSDUCTION SYSTEM"/>
    <property type="match status" value="1"/>
</dbReference>
<name>A0ABQ3ZPK8_9ACTN</name>
<evidence type="ECO:0000256" key="1">
    <source>
        <dbReference type="ARBA" id="ARBA00004167"/>
    </source>
</evidence>
<keyword evidence="5" id="KW-1185">Reference proteome</keyword>
<dbReference type="NCBIfam" id="TIGR00254">
    <property type="entry name" value="GGDEF"/>
    <property type="match status" value="1"/>
</dbReference>
<sequence length="1749" mass="186334">MGASPSVPAEPAAVQWELGDIAELEVLGEIGRGAQAVVYRVRRDGTEYALKSLLQDDLKPERLREFRRQVALLASFASPNLPRVHKAGEFGGRPYVIMDLIDGEPLARRLLRGPLDERDAVTIGADLATALRTAHAHDLIHRDIKPENVLVTAAGTAFLVDFGLASGATGSAIGPDDAIAGTLTYCSPEQAGMLNRPVDARSDLYALGAVLFECVTGAPPFAADDVGELLHLHATAPVPDPRALAPGLGATFAAIIVRLLAKDPDDRYQSAAGLLADLRRLAGDPATVFALGDDDAPELPNDAPMTGRDAEFETLREHWDRTIAGSGGFVLLHGPTGAGKTRLATELGRHVRHSGGVVLRGGASSSDRRPMGPLRAAVDAYVKDLLRAPGGRESAAETLRAAAGESAALVTSLSPALAELLEVPQVSGEVGFGRHAAAVADLFAGLAATAGPVLLHLDDAQWYDEGTVRVLEQLAARAGELPLLIVATARQDDAKPSPVLSRLAAAQVREITLAPFGPRQVADLIAMLSGGIRINERSGEAVAMLTGGNPFVTIGYARAVMDAGLLTPDWGVWQIDPDGIQDLALPSDSAELVLRRLGGLDAEARRLLAVAAVVGTTFDDTIVAQAAGVEPRVLADSLADAARQGIVEARDGMYRFLHESIRTTLLAGLSAQDTRDLHGKVADALDATDSSDVYALARHCSLGDPASNPQRMLRACTEAGARALDEHAPDTALTYLEFARDAAESGEVRLGSRFKQLLGTAYHQNGRLDDAAATLTEALGETTGHIERAGIQLLLARVHESNWNGAAQLEAVELGLAELGRTMPASRAMRVFTSFWILIIGGLCRFTGLGYGTARGKHRDLLRLETTLHHYGVSGSLRDLRPNHALLHGMRTIYPINRLGRSPERARDLVMLAVTLRMAGLRRFADRITTNSLKLAAELGDPTMTARIEFLHAMGLHGAGADSGERIRRVLHERERFLDVGLVLDCYAVLGWDWLLRGELVEAEAAAAARRPWLDAVGHADRPTMVALDAGVLALRGRAGEAIAELGRAAEGPKGVNEVVDTIIVRMLSALERDDLGTPFDDAVAEFEGLGLSQRDLLPAHHGFYVYLAYGRLEQARRAAPAEQERAMKAAHAAVAALGKMTRRPLITAHHHITRAMLTVLTPGGAPKALAILAEAEDLLRTVDAPLPAFEAALVRARALAATGVTGEAERQARLAAGIAEDRGWPHRARRAAAEFRIDAGRRNRVPVAAARGREGQRWAALEQLSNAASRVIDPERLTRVALDETVRLLGAERAMLFLVDSAKGRLTPYVGRDASGRDLAELSGYSTTVVTKVRKSREPLVVTGTEEGVALGAESVVQYGLRSMLVAPLELDDRLLGVVYLDSRVAKGVFTVDDVDVLTAITHHIAVGLETARAAQLEVAVAAANRQRDLAETLRRAMARLTGTLDPELVLRRLLLTARQTPGGERGWLLLGTAESDEVTVLGGSAGPSSVVLDEHPELRKLFENRQADLTAGVPTWASALGDYTGASWLTVTLDDREGMVGVLVLASEQAGIYTAAELGVAAALVGQGMVAYDNARLFSRINELATTDSLTGVANRRRFFELAERSVTAALDARRPITALMIDIDHFKRINDSHGHQTGDDVIKGVVARVLSCVPSDGLVARYGGEEFAVLLPGVADDGFAIAEKVRAAVDGSPIETRTGNIPVTISVGLSRLRQQDNTPDALLGRADAGLYEAKQGGRNRVVAHDE</sequence>
<evidence type="ECO:0000313" key="5">
    <source>
        <dbReference type="Proteomes" id="UP000603200"/>
    </source>
</evidence>
<evidence type="ECO:0000313" key="4">
    <source>
        <dbReference type="EMBL" id="GIE20487.1"/>
    </source>
</evidence>
<dbReference type="PROSITE" id="PS50887">
    <property type="entry name" value="GGDEF"/>
    <property type="match status" value="1"/>
</dbReference>
<dbReference type="EMBL" id="BOMN01000041">
    <property type="protein sequence ID" value="GIE20487.1"/>
    <property type="molecule type" value="Genomic_DNA"/>
</dbReference>
<dbReference type="PROSITE" id="PS00108">
    <property type="entry name" value="PROTEIN_KINASE_ST"/>
    <property type="match status" value="1"/>
</dbReference>
<dbReference type="InterPro" id="IPR029787">
    <property type="entry name" value="Nucleotide_cyclase"/>
</dbReference>
<dbReference type="SMART" id="SM00267">
    <property type="entry name" value="GGDEF"/>
    <property type="match status" value="1"/>
</dbReference>
<dbReference type="InterPro" id="IPR000719">
    <property type="entry name" value="Prot_kinase_dom"/>
</dbReference>
<proteinExistence type="predicted"/>
<dbReference type="SUPFAM" id="SSF56112">
    <property type="entry name" value="Protein kinase-like (PK-like)"/>
    <property type="match status" value="1"/>
</dbReference>
<dbReference type="CDD" id="cd01949">
    <property type="entry name" value="GGDEF"/>
    <property type="match status" value="1"/>
</dbReference>
<dbReference type="InterPro" id="IPR050469">
    <property type="entry name" value="Diguanylate_Cyclase"/>
</dbReference>
<dbReference type="InterPro" id="IPR000160">
    <property type="entry name" value="GGDEF_dom"/>
</dbReference>
<dbReference type="SUPFAM" id="SSF55781">
    <property type="entry name" value="GAF domain-like"/>
    <property type="match status" value="2"/>
</dbReference>
<dbReference type="SMART" id="SM00065">
    <property type="entry name" value="GAF"/>
    <property type="match status" value="2"/>
</dbReference>
<dbReference type="CDD" id="cd14014">
    <property type="entry name" value="STKc_PknB_like"/>
    <property type="match status" value="1"/>
</dbReference>
<dbReference type="InterPro" id="IPR008271">
    <property type="entry name" value="Ser/Thr_kinase_AS"/>
</dbReference>
<dbReference type="Pfam" id="PF13191">
    <property type="entry name" value="AAA_16"/>
    <property type="match status" value="1"/>
</dbReference>
<dbReference type="InterPro" id="IPR043128">
    <property type="entry name" value="Rev_trsase/Diguanyl_cyclase"/>
</dbReference>
<dbReference type="Gene3D" id="3.30.450.40">
    <property type="match status" value="2"/>
</dbReference>
<evidence type="ECO:0000259" key="2">
    <source>
        <dbReference type="PROSITE" id="PS50011"/>
    </source>
</evidence>
<dbReference type="Gene3D" id="3.30.70.270">
    <property type="match status" value="1"/>
</dbReference>
<dbReference type="Pfam" id="PF00069">
    <property type="entry name" value="Pkinase"/>
    <property type="match status" value="1"/>
</dbReference>
<dbReference type="SMART" id="SM00220">
    <property type="entry name" value="S_TKc"/>
    <property type="match status" value="1"/>
</dbReference>
<dbReference type="InterPro" id="IPR011009">
    <property type="entry name" value="Kinase-like_dom_sf"/>
</dbReference>
<organism evidence="4 5">
    <name type="scientific">Winogradskya humida</name>
    <dbReference type="NCBI Taxonomy" id="113566"/>
    <lineage>
        <taxon>Bacteria</taxon>
        <taxon>Bacillati</taxon>
        <taxon>Actinomycetota</taxon>
        <taxon>Actinomycetes</taxon>
        <taxon>Micromonosporales</taxon>
        <taxon>Micromonosporaceae</taxon>
        <taxon>Winogradskya</taxon>
    </lineage>
</organism>
<dbReference type="Pfam" id="PF00990">
    <property type="entry name" value="GGDEF"/>
    <property type="match status" value="1"/>
</dbReference>
<gene>
    <name evidence="4" type="ORF">Ahu01nite_035890</name>
</gene>
<dbReference type="InterPro" id="IPR041664">
    <property type="entry name" value="AAA_16"/>
</dbReference>
<dbReference type="SUPFAM" id="SSF55073">
    <property type="entry name" value="Nucleotide cyclase"/>
    <property type="match status" value="1"/>
</dbReference>
<comment type="subcellular location">
    <subcellularLocation>
        <location evidence="1">Membrane</location>
        <topology evidence="1">Single-pass membrane protein</topology>
    </subcellularLocation>
</comment>
<evidence type="ECO:0000259" key="3">
    <source>
        <dbReference type="PROSITE" id="PS50887"/>
    </source>
</evidence>
<dbReference type="SUPFAM" id="SSF52540">
    <property type="entry name" value="P-loop containing nucleoside triphosphate hydrolases"/>
    <property type="match status" value="1"/>
</dbReference>
<protein>
    <recommendedName>
        <fullName evidence="6">Non-specific serine/threonine protein kinase</fullName>
    </recommendedName>
</protein>
<dbReference type="Gene3D" id="3.40.50.300">
    <property type="entry name" value="P-loop containing nucleotide triphosphate hydrolases"/>
    <property type="match status" value="1"/>
</dbReference>
<dbReference type="Proteomes" id="UP000603200">
    <property type="component" value="Unassembled WGS sequence"/>
</dbReference>
<dbReference type="RefSeq" id="WP_203837650.1">
    <property type="nucleotide sequence ID" value="NZ_BAAATV010000008.1"/>
</dbReference>